<sequence>MIKRLTFLFSLLISLSTFAQEADTIYNPTVDYASPQKYEIGGVTVSGIKHLESDVLIRIAGLKAGEQLDVPGEQITKGIQKLYKQGLFSDINVSATKLIGKKIFLNIHLQERPRLSSVNYGGLSKSETTKLKEKLKLQKGIQVTDFLLNNTEIVVKDYFKEKGFYNTEVNIVQRDATDEENSIILDIIVDRSNKIKVRNIFVEGNNAFTTKKIKKFIKNTKEKRFKNFLKSSKYIEEKWEEDKITLIEKFNEKGFRDALIISDSLVIVEDDRVDIYLKYKEGNRYYFNDVTWVGNTVYNSFVLDQVLNLKKGDTYNKTLLDKRLTIEDDAVSNLYLDNGYLFFNANPVETVVGTDSINIEMRIVEGKQAYIDRVNIIGNTKTHEHVARRELYTYPGELFSKKDIIRSVRELAQLGHFDPEAINPDIKPKPESGKVDINYELEEKANDQIELSGGWGAGMIIGTVGLKFSNFSIRNIFNKEAWSPLPTGDGQTLSIRAQTNGSYYSSYSVSFVEPWLGGKKPTSLSTSFYYSKQSGYSRSYSQYYNNNQPNTDQQQEVLGMSVGLARRLKWPDDFFTLHNEISYQNYRLKDWQYYLIHDGTSNNFSFTTTLSRSSINNPLYTRSGSSFSLSMKITPPYSLFDNVNYSRLTNSDRDQQEKYKWIEYHKWVFKGKMFSPILNKTDKLVLYTGAEFGYLGHYNKDKRSPFEGFEVGGDGMSGYSMYGSDNIGLRGYGNGTLTPIAESGQRLGGNIYSKFTAEVRYPLSLSQSATIYALAFAEAGNAWYEFEDFQPFNVKRSAGVGMRIFLPMFGLLGIDWAYGFDEAARPGENGSQFHFVIGQQF</sequence>
<evidence type="ECO:0000313" key="11">
    <source>
        <dbReference type="EMBL" id="RRG19647.1"/>
    </source>
</evidence>
<feature type="chain" id="PRO_5019236752" description="Outer membrane protein assembly factor BamA" evidence="9">
    <location>
        <begin position="20"/>
        <end position="841"/>
    </location>
</feature>
<dbReference type="Gene3D" id="3.10.20.310">
    <property type="entry name" value="membrane protein fhac"/>
    <property type="match status" value="4"/>
</dbReference>
<proteinExistence type="predicted"/>
<dbReference type="PANTHER" id="PTHR12815:SF47">
    <property type="entry name" value="TRANSLOCATION AND ASSEMBLY MODULE SUBUNIT TAMA"/>
    <property type="match status" value="1"/>
</dbReference>
<dbReference type="GO" id="GO:0009279">
    <property type="term" value="C:cell outer membrane"/>
    <property type="evidence" value="ECO:0007669"/>
    <property type="project" value="UniProtKB-UniRule"/>
</dbReference>
<dbReference type="InterPro" id="IPR039910">
    <property type="entry name" value="D15-like"/>
</dbReference>
<evidence type="ECO:0000313" key="12">
    <source>
        <dbReference type="Proteomes" id="UP000285794"/>
    </source>
</evidence>
<dbReference type="InterPro" id="IPR000184">
    <property type="entry name" value="Bac_surfAg_D15"/>
</dbReference>
<name>A0A425XY25_9BACT</name>
<organism evidence="11 12">
    <name type="scientific">Ancylomarina euxinus</name>
    <dbReference type="NCBI Taxonomy" id="2283627"/>
    <lineage>
        <taxon>Bacteria</taxon>
        <taxon>Pseudomonadati</taxon>
        <taxon>Bacteroidota</taxon>
        <taxon>Bacteroidia</taxon>
        <taxon>Marinilabiliales</taxon>
        <taxon>Marinifilaceae</taxon>
        <taxon>Ancylomarina</taxon>
    </lineage>
</organism>
<keyword evidence="7" id="KW-0998">Cell outer membrane</keyword>
<feature type="signal peptide" evidence="9">
    <location>
        <begin position="1"/>
        <end position="19"/>
    </location>
</feature>
<comment type="caution">
    <text evidence="11">The sequence shown here is derived from an EMBL/GenBank/DDBJ whole genome shotgun (WGS) entry which is preliminary data.</text>
</comment>
<evidence type="ECO:0000256" key="9">
    <source>
        <dbReference type="SAM" id="SignalP"/>
    </source>
</evidence>
<evidence type="ECO:0000256" key="7">
    <source>
        <dbReference type="ARBA" id="ARBA00023237"/>
    </source>
</evidence>
<dbReference type="Pfam" id="PF07244">
    <property type="entry name" value="POTRA"/>
    <property type="match status" value="4"/>
</dbReference>
<dbReference type="PIRSF" id="PIRSF006076">
    <property type="entry name" value="OM_assembly_OMP85"/>
    <property type="match status" value="1"/>
</dbReference>
<dbReference type="InterPro" id="IPR010827">
    <property type="entry name" value="BamA/TamA_POTRA"/>
</dbReference>
<evidence type="ECO:0000256" key="5">
    <source>
        <dbReference type="ARBA" id="ARBA00022737"/>
    </source>
</evidence>
<evidence type="ECO:0000256" key="1">
    <source>
        <dbReference type="ARBA" id="ARBA00004370"/>
    </source>
</evidence>
<feature type="domain" description="POTRA" evidence="10">
    <location>
        <begin position="38"/>
        <end position="112"/>
    </location>
</feature>
<dbReference type="AlphaFoldDB" id="A0A425XY25"/>
<keyword evidence="12" id="KW-1185">Reference proteome</keyword>
<keyword evidence="6" id="KW-0472">Membrane</keyword>
<reference evidence="11 12" key="1">
    <citation type="submission" date="2018-07" db="EMBL/GenBank/DDBJ databases">
        <title>Draft genome sequence of Ancylomarina sp. M1P.</title>
        <authorList>
            <person name="Yadav S."/>
            <person name="Villanueva L."/>
            <person name="Damste J.S.S."/>
        </authorList>
    </citation>
    <scope>NUCLEOTIDE SEQUENCE [LARGE SCALE GENOMIC DNA]</scope>
    <source>
        <strain evidence="11 12">M1P</strain>
    </source>
</reference>
<evidence type="ECO:0000256" key="2">
    <source>
        <dbReference type="ARBA" id="ARBA00022452"/>
    </source>
</evidence>
<evidence type="ECO:0000256" key="8">
    <source>
        <dbReference type="NCBIfam" id="TIGR03303"/>
    </source>
</evidence>
<dbReference type="OrthoDB" id="9802086at2"/>
<dbReference type="PROSITE" id="PS51779">
    <property type="entry name" value="POTRA"/>
    <property type="match status" value="1"/>
</dbReference>
<keyword evidence="3" id="KW-0812">Transmembrane</keyword>
<evidence type="ECO:0000256" key="3">
    <source>
        <dbReference type="ARBA" id="ARBA00022692"/>
    </source>
</evidence>
<evidence type="ECO:0000259" key="10">
    <source>
        <dbReference type="PROSITE" id="PS51779"/>
    </source>
</evidence>
<dbReference type="NCBIfam" id="TIGR03303">
    <property type="entry name" value="OM_YaeT"/>
    <property type="match status" value="1"/>
</dbReference>
<dbReference type="Gene3D" id="2.40.160.50">
    <property type="entry name" value="membrane protein fhac: a member of the omp85/tpsb transporter family"/>
    <property type="match status" value="1"/>
</dbReference>
<evidence type="ECO:0000256" key="6">
    <source>
        <dbReference type="ARBA" id="ARBA00023136"/>
    </source>
</evidence>
<dbReference type="Pfam" id="PF01103">
    <property type="entry name" value="Omp85"/>
    <property type="match status" value="1"/>
</dbReference>
<dbReference type="GO" id="GO:0071709">
    <property type="term" value="P:membrane assembly"/>
    <property type="evidence" value="ECO:0007669"/>
    <property type="project" value="InterPro"/>
</dbReference>
<dbReference type="PANTHER" id="PTHR12815">
    <property type="entry name" value="SORTING AND ASSEMBLY MACHINERY SAMM50 PROTEIN FAMILY MEMBER"/>
    <property type="match status" value="1"/>
</dbReference>
<dbReference type="Proteomes" id="UP000285794">
    <property type="component" value="Unassembled WGS sequence"/>
</dbReference>
<keyword evidence="4 9" id="KW-0732">Signal</keyword>
<dbReference type="EMBL" id="QQWG01000018">
    <property type="protein sequence ID" value="RRG19647.1"/>
    <property type="molecule type" value="Genomic_DNA"/>
</dbReference>
<accession>A0A425XY25</accession>
<evidence type="ECO:0000256" key="4">
    <source>
        <dbReference type="ARBA" id="ARBA00022729"/>
    </source>
</evidence>
<protein>
    <recommendedName>
        <fullName evidence="8">Outer membrane protein assembly factor BamA</fullName>
    </recommendedName>
</protein>
<dbReference type="RefSeq" id="WP_125031654.1">
    <property type="nucleotide sequence ID" value="NZ_JAPXVP010000015.1"/>
</dbReference>
<dbReference type="InterPro" id="IPR034746">
    <property type="entry name" value="POTRA"/>
</dbReference>
<keyword evidence="5" id="KW-0677">Repeat</keyword>
<dbReference type="InterPro" id="IPR023707">
    <property type="entry name" value="OM_assembly_BamA"/>
</dbReference>
<gene>
    <name evidence="11" type="primary">bamA</name>
    <name evidence="11" type="ORF">DWB61_14740</name>
</gene>
<comment type="subcellular location">
    <subcellularLocation>
        <location evidence="1">Membrane</location>
    </subcellularLocation>
</comment>
<keyword evidence="2" id="KW-1134">Transmembrane beta strand</keyword>